<feature type="region of interest" description="Disordered" evidence="1">
    <location>
        <begin position="72"/>
        <end position="96"/>
    </location>
</feature>
<dbReference type="AlphaFoldDB" id="A0A9X3IRZ4"/>
<feature type="compositionally biased region" description="Polar residues" evidence="1">
    <location>
        <begin position="87"/>
        <end position="96"/>
    </location>
</feature>
<reference evidence="3" key="1">
    <citation type="submission" date="2022-11" db="EMBL/GenBank/DDBJ databases">
        <title>Parathalassolutuus dongxingensis gen. nov., sp. nov., a novel member of family Oceanospirillaceae isolated from a coastal shrimp pond in Guangxi, China.</title>
        <authorList>
            <person name="Chen H."/>
        </authorList>
    </citation>
    <scope>NUCLEOTIDE SEQUENCE</scope>
    <source>
        <strain evidence="3">G-43</strain>
    </source>
</reference>
<organism evidence="3 4">
    <name type="scientific">Parathalassolituus penaei</name>
    <dbReference type="NCBI Taxonomy" id="2997323"/>
    <lineage>
        <taxon>Bacteria</taxon>
        <taxon>Pseudomonadati</taxon>
        <taxon>Pseudomonadota</taxon>
        <taxon>Gammaproteobacteria</taxon>
        <taxon>Oceanospirillales</taxon>
        <taxon>Oceanospirillaceae</taxon>
        <taxon>Parathalassolituus</taxon>
    </lineage>
</organism>
<dbReference type="InterPro" id="IPR049191">
    <property type="entry name" value="SutA_RBD"/>
</dbReference>
<dbReference type="Pfam" id="PF20661">
    <property type="entry name" value="SutA-RBD"/>
    <property type="match status" value="1"/>
</dbReference>
<dbReference type="RefSeq" id="WP_283173992.1">
    <property type="nucleotide sequence ID" value="NZ_JAPNOA010000028.1"/>
</dbReference>
<sequence>MSDDEFESPDDEIESDEEAVLEEGEEDEGSEERNAAVVAAAEQTLTSTAAHRKLRESLASDIEAFLSRGGQIQQVDDNVMADPPKKPQSNYGSRPI</sequence>
<comment type="caution">
    <text evidence="3">The sequence shown here is derived from an EMBL/GenBank/DDBJ whole genome shotgun (WGS) entry which is preliminary data.</text>
</comment>
<keyword evidence="4" id="KW-1185">Reference proteome</keyword>
<evidence type="ECO:0000259" key="2">
    <source>
        <dbReference type="Pfam" id="PF20661"/>
    </source>
</evidence>
<feature type="compositionally biased region" description="Acidic residues" evidence="1">
    <location>
        <begin position="1"/>
        <end position="30"/>
    </location>
</feature>
<gene>
    <name evidence="3" type="ORF">OUO13_11325</name>
</gene>
<name>A0A9X3IRZ4_9GAMM</name>
<evidence type="ECO:0000313" key="3">
    <source>
        <dbReference type="EMBL" id="MCY0965782.1"/>
    </source>
</evidence>
<dbReference type="Proteomes" id="UP001150830">
    <property type="component" value="Unassembled WGS sequence"/>
</dbReference>
<accession>A0A9X3IRZ4</accession>
<proteinExistence type="predicted"/>
<feature type="region of interest" description="Disordered" evidence="1">
    <location>
        <begin position="1"/>
        <end position="35"/>
    </location>
</feature>
<evidence type="ECO:0000313" key="4">
    <source>
        <dbReference type="Proteomes" id="UP001150830"/>
    </source>
</evidence>
<dbReference type="EMBL" id="JAPNOA010000028">
    <property type="protein sequence ID" value="MCY0965782.1"/>
    <property type="molecule type" value="Genomic_DNA"/>
</dbReference>
<evidence type="ECO:0000256" key="1">
    <source>
        <dbReference type="SAM" id="MobiDB-lite"/>
    </source>
</evidence>
<feature type="domain" description="Transcriptional regulator SutA RNAP-binding" evidence="2">
    <location>
        <begin position="49"/>
        <end position="83"/>
    </location>
</feature>
<protein>
    <recommendedName>
        <fullName evidence="2">Transcriptional regulator SutA RNAP-binding domain-containing protein</fullName>
    </recommendedName>
</protein>